<feature type="compositionally biased region" description="Acidic residues" evidence="4">
    <location>
        <begin position="1767"/>
        <end position="1782"/>
    </location>
</feature>
<dbReference type="GO" id="GO:0008270">
    <property type="term" value="F:zinc ion binding"/>
    <property type="evidence" value="ECO:0007669"/>
    <property type="project" value="UniProtKB-KW"/>
</dbReference>
<name>A0AAD8VNA7_LOLMU</name>
<keyword evidence="1" id="KW-0064">Aspartyl protease</keyword>
<dbReference type="EMBL" id="JAUUTY010000007">
    <property type="protein sequence ID" value="KAK1610743.1"/>
    <property type="molecule type" value="Genomic_DNA"/>
</dbReference>
<evidence type="ECO:0000256" key="4">
    <source>
        <dbReference type="SAM" id="MobiDB-lite"/>
    </source>
</evidence>
<dbReference type="SUPFAM" id="SSF53098">
    <property type="entry name" value="Ribonuclease H-like"/>
    <property type="match status" value="1"/>
</dbReference>
<dbReference type="SMART" id="SM00343">
    <property type="entry name" value="ZnF_C2HC"/>
    <property type="match status" value="1"/>
</dbReference>
<feature type="coiled-coil region" evidence="3">
    <location>
        <begin position="606"/>
        <end position="661"/>
    </location>
</feature>
<dbReference type="Gene3D" id="3.30.420.10">
    <property type="entry name" value="Ribonuclease H-like superfamily/Ribonuclease H"/>
    <property type="match status" value="1"/>
</dbReference>
<dbReference type="InterPro" id="IPR013103">
    <property type="entry name" value="RVT_2"/>
</dbReference>
<feature type="compositionally biased region" description="Basic and acidic residues" evidence="4">
    <location>
        <begin position="74"/>
        <end position="86"/>
    </location>
</feature>
<dbReference type="Proteomes" id="UP001231189">
    <property type="component" value="Unassembled WGS sequence"/>
</dbReference>
<dbReference type="Pfam" id="PF13952">
    <property type="entry name" value="DUF4216"/>
    <property type="match status" value="1"/>
</dbReference>
<dbReference type="InterPro" id="IPR001878">
    <property type="entry name" value="Znf_CCHC"/>
</dbReference>
<dbReference type="GO" id="GO:0004190">
    <property type="term" value="F:aspartic-type endopeptidase activity"/>
    <property type="evidence" value="ECO:0007669"/>
    <property type="project" value="UniProtKB-KW"/>
</dbReference>
<organism evidence="7 8">
    <name type="scientific">Lolium multiflorum</name>
    <name type="common">Italian ryegrass</name>
    <name type="synonym">Lolium perenne subsp. multiflorum</name>
    <dbReference type="NCBI Taxonomy" id="4521"/>
    <lineage>
        <taxon>Eukaryota</taxon>
        <taxon>Viridiplantae</taxon>
        <taxon>Streptophyta</taxon>
        <taxon>Embryophyta</taxon>
        <taxon>Tracheophyta</taxon>
        <taxon>Spermatophyta</taxon>
        <taxon>Magnoliopsida</taxon>
        <taxon>Liliopsida</taxon>
        <taxon>Poales</taxon>
        <taxon>Poaceae</taxon>
        <taxon>BOP clade</taxon>
        <taxon>Pooideae</taxon>
        <taxon>Poodae</taxon>
        <taxon>Poeae</taxon>
        <taxon>Poeae Chloroplast Group 2 (Poeae type)</taxon>
        <taxon>Loliodinae</taxon>
        <taxon>Loliinae</taxon>
        <taxon>Lolium</taxon>
    </lineage>
</organism>
<dbReference type="InterPro" id="IPR036875">
    <property type="entry name" value="Znf_CCHC_sf"/>
</dbReference>
<dbReference type="PROSITE" id="PS50158">
    <property type="entry name" value="ZF_CCHC"/>
    <property type="match status" value="1"/>
</dbReference>
<dbReference type="GO" id="GO:0015074">
    <property type="term" value="P:DNA integration"/>
    <property type="evidence" value="ECO:0007669"/>
    <property type="project" value="InterPro"/>
</dbReference>
<evidence type="ECO:0000256" key="1">
    <source>
        <dbReference type="ARBA" id="ARBA00022750"/>
    </source>
</evidence>
<feature type="region of interest" description="Disordered" evidence="4">
    <location>
        <begin position="1754"/>
        <end position="1782"/>
    </location>
</feature>
<feature type="compositionally biased region" description="Polar residues" evidence="4">
    <location>
        <begin position="1289"/>
        <end position="1300"/>
    </location>
</feature>
<proteinExistence type="predicted"/>
<feature type="compositionally biased region" description="Acidic residues" evidence="4">
    <location>
        <begin position="2793"/>
        <end position="2807"/>
    </location>
</feature>
<keyword evidence="1" id="KW-0378">Hydrolase</keyword>
<dbReference type="SUPFAM" id="SSF56672">
    <property type="entry name" value="DNA/RNA polymerases"/>
    <property type="match status" value="1"/>
</dbReference>
<reference evidence="7" key="1">
    <citation type="submission" date="2023-07" db="EMBL/GenBank/DDBJ databases">
        <title>A chromosome-level genome assembly of Lolium multiflorum.</title>
        <authorList>
            <person name="Chen Y."/>
            <person name="Copetti D."/>
            <person name="Kolliker R."/>
            <person name="Studer B."/>
        </authorList>
    </citation>
    <scope>NUCLEOTIDE SEQUENCE</scope>
    <source>
        <strain evidence="7">02402/16</strain>
        <tissue evidence="7">Leaf</tissue>
    </source>
</reference>
<dbReference type="InterPro" id="IPR004242">
    <property type="entry name" value="Transposase_21"/>
</dbReference>
<gene>
    <name evidence="7" type="ORF">QYE76_034416</name>
</gene>
<dbReference type="PANTHER" id="PTHR48258">
    <property type="entry name" value="DUF4218 DOMAIN-CONTAINING PROTEIN-RELATED"/>
    <property type="match status" value="1"/>
</dbReference>
<keyword evidence="1" id="KW-0645">Protease</keyword>
<accession>A0AAD8VNA7</accession>
<evidence type="ECO:0000259" key="6">
    <source>
        <dbReference type="PROSITE" id="PS50994"/>
    </source>
</evidence>
<dbReference type="Pfam" id="PF13960">
    <property type="entry name" value="DUF4218"/>
    <property type="match status" value="1"/>
</dbReference>
<feature type="coiled-coil region" evidence="3">
    <location>
        <begin position="550"/>
        <end position="577"/>
    </location>
</feature>
<dbReference type="PANTHER" id="PTHR48258:SF6">
    <property type="entry name" value="LEUCINE-RICH REPEAT DOMAIN, L DOMAIN-CONTAINING PROTEIN"/>
    <property type="match status" value="1"/>
</dbReference>
<dbReference type="InterPro" id="IPR001584">
    <property type="entry name" value="Integrase_cat-core"/>
</dbReference>
<evidence type="ECO:0000259" key="5">
    <source>
        <dbReference type="PROSITE" id="PS50158"/>
    </source>
</evidence>
<dbReference type="SUPFAM" id="SSF57756">
    <property type="entry name" value="Retrovirus zinc finger-like domains"/>
    <property type="match status" value="1"/>
</dbReference>
<evidence type="ECO:0000256" key="2">
    <source>
        <dbReference type="PROSITE-ProRule" id="PRU00047"/>
    </source>
</evidence>
<evidence type="ECO:0008006" key="9">
    <source>
        <dbReference type="Google" id="ProtNLM"/>
    </source>
</evidence>
<dbReference type="PROSITE" id="PS50994">
    <property type="entry name" value="INTEGRASE"/>
    <property type="match status" value="1"/>
</dbReference>
<feature type="region of interest" description="Disordered" evidence="4">
    <location>
        <begin position="782"/>
        <end position="804"/>
    </location>
</feature>
<feature type="domain" description="Integrase catalytic" evidence="6">
    <location>
        <begin position="997"/>
        <end position="1163"/>
    </location>
</feature>
<dbReference type="InterPro" id="IPR029480">
    <property type="entry name" value="Transpos_assoc"/>
</dbReference>
<keyword evidence="2" id="KW-0863">Zinc-finger</keyword>
<dbReference type="InterPro" id="IPR012337">
    <property type="entry name" value="RNaseH-like_sf"/>
</dbReference>
<keyword evidence="8" id="KW-1185">Reference proteome</keyword>
<feature type="region of interest" description="Disordered" evidence="4">
    <location>
        <begin position="2777"/>
        <end position="2827"/>
    </location>
</feature>
<evidence type="ECO:0000256" key="3">
    <source>
        <dbReference type="SAM" id="Coils"/>
    </source>
</evidence>
<keyword evidence="2" id="KW-0479">Metal-binding</keyword>
<keyword evidence="2" id="KW-0862">Zinc</keyword>
<dbReference type="InterPro" id="IPR025312">
    <property type="entry name" value="DUF4216"/>
</dbReference>
<feature type="domain" description="CCHC-type" evidence="5">
    <location>
        <begin position="372"/>
        <end position="386"/>
    </location>
</feature>
<dbReference type="Pfam" id="PF07727">
    <property type="entry name" value="RVT_2"/>
    <property type="match status" value="1"/>
</dbReference>
<feature type="region of interest" description="Disordered" evidence="4">
    <location>
        <begin position="1262"/>
        <end position="1338"/>
    </location>
</feature>
<feature type="region of interest" description="Disordered" evidence="4">
    <location>
        <begin position="1"/>
        <end position="86"/>
    </location>
</feature>
<feature type="compositionally biased region" description="Basic and acidic residues" evidence="4">
    <location>
        <begin position="2810"/>
        <end position="2821"/>
    </location>
</feature>
<feature type="compositionally biased region" description="Low complexity" evidence="4">
    <location>
        <begin position="1273"/>
        <end position="1288"/>
    </location>
</feature>
<dbReference type="Pfam" id="PF25597">
    <property type="entry name" value="SH3_retrovirus"/>
    <property type="match status" value="1"/>
</dbReference>
<dbReference type="GO" id="GO:0003676">
    <property type="term" value="F:nucleic acid binding"/>
    <property type="evidence" value="ECO:0007669"/>
    <property type="project" value="InterPro"/>
</dbReference>
<dbReference type="Pfam" id="PF13963">
    <property type="entry name" value="Transpos_assoc"/>
    <property type="match status" value="1"/>
</dbReference>
<comment type="caution">
    <text evidence="7">The sequence shown here is derived from an EMBL/GenBank/DDBJ whole genome shotgun (WGS) entry which is preliminary data.</text>
</comment>
<sequence length="2827" mass="322596">MVYQRNKKAKGDPPLQQQSKRGLQQKSGLQPGPTGPATGQSGVQLGPPVANRSIRRSDSAARSAGQTGGSGVRPVDRPTGRQPEELLDDVKQLRSLVRSDRPLHRAIRSLVRLTGCSVELWEIILHGYREPQDPVRLTSTEFYNRQLNASARDKIRSGINRKLLDQVNDIGSAKELWDRIVVLQEGTDLIQSALYETAKQEAHQFMIREGESVADAYARLGALRVRVKGLGVEKYDDGFEMNEGFIKSKVIAMIAVKQEDTNLALNLQIMTKSADLNSDDLVSYVAANENMAKAGKRLMAMNRVDEASHNHEASHNLALKARADHGGEEEYEIEEDEEMTSTSDIATDFAFFAKKYKGKLPMLLNDKKKRTCYNCDEESHFANECPYEKRVDKPKFIKGVKPRLKPNPINDRYKRNKGRAFVGAEYLSDEEEEDEEKEAGVAGLAFSKPGSLFTYDYSKDYSTENDVGSSFMARTTQDDDSDDSPSSTIVGSCLMARETKVMEPPPSLSSVLDDEAENQEELTVLKELYNVRCTLRGEALVKFDFLMDSLKEKDESIEELEYHLNDKERRFNLLRQELKTERCISQGLKQQIETYELDKVKDLETIERAQSLTQELNASKEELEVAHASLTRDLDHLERANKLVKDELKKLGENHDLLQETYSKALESMNDPIIDKDVASSSTTFTSEHAKLVAEHVRLQEELSLHVETNTYLESLVTKYGLNYYPNESACEQATTLEENVRLKKELAKFTTTKSKMGLDDLLSKQRSNNQKYGLGYVPKPYKKNNYKKEKPAQEKNKKGYSSGGPKWVFDSGCTNHMTGGRGVLDQFIEDINKKSSITFGDNSKGKVLGYGKVAISKDLCLETVMLVEHLGYNLLSIYHLADAGYNSYFTKYYVQVFRSDNLKLVLVGYVENNLYVVDLSKESPSPSTCLMAAKHDEGWLWHRRLGHVNMRNLKQLLKGEHIVGLTGISFEKDRVCSACVAGKQLKKKHPIKSIVTTSRPLELLHLDLFGPSHYDTLGGSKYGLVIVDDYSRYSWVFLLKSKDETHREFITFAKKAQRTYESEIKAIRTDNGTEFKNYTMQEFVDDEGIKHEFSAPYTPQQNGVVERKNRTIIEMARTMLSEFNSPHNFWGEAISTAVHYSNRLFLRPLHNKTPYELLTGNKPNVMYIRVFGCKCLVKNNKGKLGKFETRTIEGIFVGYAENSHAYRYYNRSTGTIEVSCDVVFLEDNGSQVEQVVPCVAGNDDDPSSAIKHMGIGHIRPMEVHNDDQGDGVEVSSSPQVEPSSTQVEPSSATQDLSSTQDEPHPEEQEESPQPTEQDHDDDQETSSTHVQAQVVPHDQVLARDEFIDHEGTIRKIKAATRASDMKVDQVLGSISKGVVTRRHHALLITYCQHHAFVSSFEPLKVHEALVDPDWVIAMQEELECFTRNEVWSLVERPKDHRINVIGTKWVFKNKQDENGIVIRNKARLVAQGFAQIEGMDFEDTFAPVARLEAIRLLLAFASFHNFKLYQMDVKSAFLNGPLKETAYVAQPPGFEDPCRPNHVYLLHKALYGLKQAPRAWYEFLRDFLLQDGFCMGTVDSTLFTKRVKGGGLFICQIYVDDIIFGGTNPNHNKAFELLMTRKFEMSMMGELKFFLGFTTRDGGFVDENPGDKNAYRQGCVLIGDEFIFRQAFKAMDRSWITDGTKKFTTKYMAGVRDFIKFAQEHLDNTDEPILCPCKDCLNLIRQDIKTVEDHCNCSGMSMTYTRWTRHGEGFSDDEGRDRDDDGAYDSDNDEEEDNGDCYVDDSSSMIDELQKSGNKGPDLPNMYANLIESAKKELHKGCTTFTRLSFIIQLLHVKSYSRITNRGFDLLLQLLRTALPDVDFPKSYADAKSVLSDVGLGYETIHACKFDCSLFWGDHKDDTHCHVCGVSRYRDPTGKKKIPHKVLRYFPIIKRLQRLFVKKEMSTHTRWHKEKRVVEPNVLRHPADGEAWKHFDGKFDWFAKDPRNIRLGFATDGFSPFGSMSNPYSMWPVFVIPYNFPPWMCMDQSNYMMALLIPGKYSPGKDFHVFMQPLIKDMMQLWSGVQTFDACTDEYFPLHAAFLWSIHDYPGYATMSGRSTRGFHACVHCDENPCAESLKNKIGYIGHRRFLDKSHPYRRSRLFNGKAETRDPPRKYTPKEVAAKVERVKDFEHGKNPISRKRKRATVPGEPTWHLKVSLHHLPYWPELKIAHNLDVMHIEKNICDNIVGTLLELEGRNKDTVSARIDLKKFKIWEKYWLKKIVKDDDDAAVTYAKPPAPWTLSKEQKRHLCRYLANTRFPDGYCANWGRCVNIDGCKVTGMKTHDCHILLQRVLPAGLKGIASKEMYVAIAELGRFFRELCAKTLKVDVLNRLKVEIVVILCKLEKLFPPAFFDVMVHLAIHLPEEALLRGPVHYGWMYPVERRLGYLKSTVRNKARPEGSIAEGYIVDECLIFCSRFFKDGTETRFNKDDRNQDVRRKPDRDEMEVFSVGAKGLGKSILKHFDKEFDKMVWYVLNNCDDVERYINEFRQELGGRGVRDIEETVQREFAGWFANHVRQLDNASEDLKSLAAGPDRRVVVYAGCNVKGARFRTLTRDKDLKTQNSGVATKGSFGDADETEYYGVLQEVLELQYGSNKHGDRSVYLFRCDWFDLASRGSKIKDDGYFKSVNTSVLWFKNSPFILASQAETCFYLEDTKFGDPWKVVQKFSHRHVYDVPELEDGNDDAFVRNEDAYQEDEGSVDHTFHDVVDLDEEAEVEAEEDDHRADEVVRIHDARTIRELENGEDSPNVDMDMSEDELQNEEESLILEENIHDDEGKNSEEDSDVD</sequence>
<evidence type="ECO:0000313" key="8">
    <source>
        <dbReference type="Proteomes" id="UP001231189"/>
    </source>
</evidence>
<dbReference type="Pfam" id="PF22936">
    <property type="entry name" value="Pol_BBD"/>
    <property type="match status" value="1"/>
</dbReference>
<dbReference type="Pfam" id="PF02992">
    <property type="entry name" value="Transposase_21"/>
    <property type="match status" value="1"/>
</dbReference>
<evidence type="ECO:0000313" key="7">
    <source>
        <dbReference type="EMBL" id="KAK1610743.1"/>
    </source>
</evidence>
<dbReference type="InterPro" id="IPR054722">
    <property type="entry name" value="PolX-like_BBD"/>
</dbReference>
<feature type="compositionally biased region" description="Basic and acidic residues" evidence="4">
    <location>
        <begin position="1754"/>
        <end position="1766"/>
    </location>
</feature>
<dbReference type="InterPro" id="IPR036397">
    <property type="entry name" value="RNaseH_sf"/>
</dbReference>
<dbReference type="InterPro" id="IPR025724">
    <property type="entry name" value="GAG-pre-integrase_dom"/>
</dbReference>
<protein>
    <recommendedName>
        <fullName evidence="9">Gag-pol polyprotein</fullName>
    </recommendedName>
</protein>
<dbReference type="Pfam" id="PF13976">
    <property type="entry name" value="gag_pre-integrs"/>
    <property type="match status" value="1"/>
</dbReference>
<dbReference type="InterPro" id="IPR043502">
    <property type="entry name" value="DNA/RNA_pol_sf"/>
</dbReference>
<keyword evidence="3" id="KW-0175">Coiled coil</keyword>
<dbReference type="Pfam" id="PF00665">
    <property type="entry name" value="rve"/>
    <property type="match status" value="1"/>
</dbReference>
<feature type="compositionally biased region" description="Polar residues" evidence="4">
    <location>
        <begin position="15"/>
        <end position="28"/>
    </location>
</feature>
<feature type="compositionally biased region" description="Basic and acidic residues" evidence="4">
    <location>
        <begin position="787"/>
        <end position="798"/>
    </location>
</feature>
<dbReference type="Pfam" id="PF14223">
    <property type="entry name" value="Retrotran_gag_2"/>
    <property type="match status" value="1"/>
</dbReference>
<dbReference type="InterPro" id="IPR025452">
    <property type="entry name" value="DUF4218"/>
</dbReference>
<dbReference type="InterPro" id="IPR057670">
    <property type="entry name" value="SH3_retrovirus"/>
</dbReference>